<dbReference type="GO" id="GO:0034475">
    <property type="term" value="P:U4 snRNA 3'-end processing"/>
    <property type="evidence" value="ECO:0007669"/>
    <property type="project" value="TreeGrafter"/>
</dbReference>
<proteinExistence type="inferred from homology"/>
<dbReference type="InterPro" id="IPR027408">
    <property type="entry name" value="PNPase/RNase_PH_dom_sf"/>
</dbReference>
<protein>
    <recommendedName>
        <fullName evidence="9">Ribosomal RNA-processing protein 43</fullName>
    </recommendedName>
</protein>
<dbReference type="GO" id="GO:0000177">
    <property type="term" value="C:cytoplasmic exosome (RNase complex)"/>
    <property type="evidence" value="ECO:0007669"/>
    <property type="project" value="TreeGrafter"/>
</dbReference>
<evidence type="ECO:0000313" key="13">
    <source>
        <dbReference type="Proteomes" id="UP000054270"/>
    </source>
</evidence>
<keyword evidence="7" id="KW-0694">RNA-binding</keyword>
<dbReference type="GO" id="GO:0071038">
    <property type="term" value="P:TRAMP-dependent tRNA surveillance pathway"/>
    <property type="evidence" value="ECO:0007669"/>
    <property type="project" value="TreeGrafter"/>
</dbReference>
<dbReference type="SUPFAM" id="SSF54211">
    <property type="entry name" value="Ribosomal protein S5 domain 2-like"/>
    <property type="match status" value="1"/>
</dbReference>
<keyword evidence="13" id="KW-1185">Reference proteome</keyword>
<comment type="subcellular location">
    <subcellularLocation>
        <location evidence="1">Cytoplasm</location>
    </subcellularLocation>
    <subcellularLocation>
        <location evidence="2">Nucleus</location>
        <location evidence="2">Nucleolus</location>
    </subcellularLocation>
</comment>
<dbReference type="PANTHER" id="PTHR11097:SF9">
    <property type="entry name" value="EXOSOME COMPLEX COMPONENT RRP43"/>
    <property type="match status" value="1"/>
</dbReference>
<dbReference type="GO" id="GO:0071035">
    <property type="term" value="P:nuclear polyadenylation-dependent rRNA catabolic process"/>
    <property type="evidence" value="ECO:0007669"/>
    <property type="project" value="TreeGrafter"/>
</dbReference>
<dbReference type="InterPro" id="IPR033196">
    <property type="entry name" value="Rrp43"/>
</dbReference>
<evidence type="ECO:0000256" key="7">
    <source>
        <dbReference type="ARBA" id="ARBA00022884"/>
    </source>
</evidence>
<evidence type="ECO:0000259" key="10">
    <source>
        <dbReference type="Pfam" id="PF01138"/>
    </source>
</evidence>
<dbReference type="SUPFAM" id="SSF55666">
    <property type="entry name" value="Ribonuclease PH domain 2-like"/>
    <property type="match status" value="1"/>
</dbReference>
<dbReference type="GO" id="GO:0000176">
    <property type="term" value="C:nuclear exosome (RNase complex)"/>
    <property type="evidence" value="ECO:0007669"/>
    <property type="project" value="UniProtKB-ARBA"/>
</dbReference>
<dbReference type="InterPro" id="IPR001247">
    <property type="entry name" value="ExoRNase_PH_dom1"/>
</dbReference>
<dbReference type="GO" id="GO:0016075">
    <property type="term" value="P:rRNA catabolic process"/>
    <property type="evidence" value="ECO:0007669"/>
    <property type="project" value="TreeGrafter"/>
</dbReference>
<evidence type="ECO:0000256" key="5">
    <source>
        <dbReference type="ARBA" id="ARBA00022552"/>
    </source>
</evidence>
<organism evidence="12 13">
    <name type="scientific">Hypholoma sublateritium (strain FD-334 SS-4)</name>
    <dbReference type="NCBI Taxonomy" id="945553"/>
    <lineage>
        <taxon>Eukaryota</taxon>
        <taxon>Fungi</taxon>
        <taxon>Dikarya</taxon>
        <taxon>Basidiomycota</taxon>
        <taxon>Agaricomycotina</taxon>
        <taxon>Agaricomycetes</taxon>
        <taxon>Agaricomycetidae</taxon>
        <taxon>Agaricales</taxon>
        <taxon>Agaricineae</taxon>
        <taxon>Strophariaceae</taxon>
        <taxon>Hypholoma</taxon>
    </lineage>
</organism>
<evidence type="ECO:0000256" key="1">
    <source>
        <dbReference type="ARBA" id="ARBA00004496"/>
    </source>
</evidence>
<keyword evidence="5" id="KW-0698">rRNA processing</keyword>
<dbReference type="Pfam" id="PF01138">
    <property type="entry name" value="RNase_PH"/>
    <property type="match status" value="1"/>
</dbReference>
<dbReference type="EMBL" id="KN817518">
    <property type="protein sequence ID" value="KJA29564.1"/>
    <property type="molecule type" value="Genomic_DNA"/>
</dbReference>
<dbReference type="GO" id="GO:0071028">
    <property type="term" value="P:nuclear mRNA surveillance"/>
    <property type="evidence" value="ECO:0007669"/>
    <property type="project" value="TreeGrafter"/>
</dbReference>
<dbReference type="Gene3D" id="3.30.230.70">
    <property type="entry name" value="GHMP Kinase, N-terminal domain"/>
    <property type="match status" value="1"/>
</dbReference>
<dbReference type="Proteomes" id="UP000054270">
    <property type="component" value="Unassembled WGS sequence"/>
</dbReference>
<evidence type="ECO:0000256" key="4">
    <source>
        <dbReference type="ARBA" id="ARBA00022490"/>
    </source>
</evidence>
<evidence type="ECO:0000313" key="12">
    <source>
        <dbReference type="EMBL" id="KJA29564.1"/>
    </source>
</evidence>
<evidence type="ECO:0000256" key="8">
    <source>
        <dbReference type="ARBA" id="ARBA00023242"/>
    </source>
</evidence>
<evidence type="ECO:0000259" key="11">
    <source>
        <dbReference type="Pfam" id="PF03725"/>
    </source>
</evidence>
<dbReference type="PANTHER" id="PTHR11097">
    <property type="entry name" value="EXOSOME COMPLEX EXONUCLEASE RIBOSOMAL RNA PROCESSING PROTEIN"/>
    <property type="match status" value="1"/>
</dbReference>
<evidence type="ECO:0000256" key="9">
    <source>
        <dbReference type="ARBA" id="ARBA00030617"/>
    </source>
</evidence>
<dbReference type="OMA" id="EIKAFWV"/>
<dbReference type="GO" id="GO:0000467">
    <property type="term" value="P:exonucleolytic trimming to generate mature 3'-end of 5.8S rRNA from tricistronic rRNA transcript (SSU-rRNA, 5.8S rRNA, LSU-rRNA)"/>
    <property type="evidence" value="ECO:0007669"/>
    <property type="project" value="TreeGrafter"/>
</dbReference>
<evidence type="ECO:0000256" key="6">
    <source>
        <dbReference type="ARBA" id="ARBA00022835"/>
    </source>
</evidence>
<dbReference type="InterPro" id="IPR015847">
    <property type="entry name" value="ExoRNase_PH_dom2"/>
</dbReference>
<dbReference type="AlphaFoldDB" id="A0A0D2PFN4"/>
<reference evidence="13" key="1">
    <citation type="submission" date="2014-04" db="EMBL/GenBank/DDBJ databases">
        <title>Evolutionary Origins and Diversification of the Mycorrhizal Mutualists.</title>
        <authorList>
            <consortium name="DOE Joint Genome Institute"/>
            <consortium name="Mycorrhizal Genomics Consortium"/>
            <person name="Kohler A."/>
            <person name="Kuo A."/>
            <person name="Nagy L.G."/>
            <person name="Floudas D."/>
            <person name="Copeland A."/>
            <person name="Barry K.W."/>
            <person name="Cichocki N."/>
            <person name="Veneault-Fourrey C."/>
            <person name="LaButti K."/>
            <person name="Lindquist E.A."/>
            <person name="Lipzen A."/>
            <person name="Lundell T."/>
            <person name="Morin E."/>
            <person name="Murat C."/>
            <person name="Riley R."/>
            <person name="Ohm R."/>
            <person name="Sun H."/>
            <person name="Tunlid A."/>
            <person name="Henrissat B."/>
            <person name="Grigoriev I.V."/>
            <person name="Hibbett D.S."/>
            <person name="Martin F."/>
        </authorList>
    </citation>
    <scope>NUCLEOTIDE SEQUENCE [LARGE SCALE GENOMIC DNA]</scope>
    <source>
        <strain evidence="13">FD-334 SS-4</strain>
    </source>
</reference>
<gene>
    <name evidence="12" type="ORF">HYPSUDRAFT_210494</name>
</gene>
<sequence length="308" mass="32224">MASAATASVLAPPSVLDQTHNLPQEDQDALKAAVFQRLHPRVYLERFVREEIRPDGRAFGESREAAVNVGSISTADGSALVRLGGTTVVCGVKAEIAEPALDAAGVGFLVPNVDLPAMCSPRFRPGPPSEEAQVLSERLNQALVASGFVDLDALCIHPGKAAWVLYVDATCINYDGNAFDAALLAMVAALRNTTLPQATYNEETHRTTCARAAPRVPLRLSPSTPVAASFGIFDGKYVLADPTAFEEPLLEGSVCAVLGAGGAVVSLSQTGSVLVASADGAERDVLAECVAAAQRRRVDLVRAAFGEE</sequence>
<evidence type="ECO:0000256" key="2">
    <source>
        <dbReference type="ARBA" id="ARBA00004604"/>
    </source>
</evidence>
<keyword evidence="4" id="KW-0963">Cytoplasm</keyword>
<dbReference type="STRING" id="945553.A0A0D2PFN4"/>
<dbReference type="FunFam" id="3.30.230.70:FF:000017">
    <property type="entry name" value="Exosome complex component Rrp42"/>
    <property type="match status" value="1"/>
</dbReference>
<dbReference type="GO" id="GO:0005730">
    <property type="term" value="C:nucleolus"/>
    <property type="evidence" value="ECO:0007669"/>
    <property type="project" value="UniProtKB-SubCell"/>
</dbReference>
<dbReference type="OrthoDB" id="45882at2759"/>
<feature type="domain" description="Exoribonuclease phosphorolytic" evidence="10">
    <location>
        <begin position="61"/>
        <end position="196"/>
    </location>
</feature>
<name>A0A0D2PFN4_HYPSF</name>
<dbReference type="CDD" id="cd11369">
    <property type="entry name" value="RNase_PH_RRP43"/>
    <property type="match status" value="1"/>
</dbReference>
<comment type="similarity">
    <text evidence="3">Belongs to the RNase PH family.</text>
</comment>
<dbReference type="InterPro" id="IPR036345">
    <property type="entry name" value="ExoRNase_PH_dom2_sf"/>
</dbReference>
<accession>A0A0D2PFN4</accession>
<dbReference type="GO" id="GO:0034473">
    <property type="term" value="P:U1 snRNA 3'-end processing"/>
    <property type="evidence" value="ECO:0007669"/>
    <property type="project" value="TreeGrafter"/>
</dbReference>
<feature type="domain" description="Exoribonuclease phosphorolytic" evidence="11">
    <location>
        <begin position="225"/>
        <end position="295"/>
    </location>
</feature>
<dbReference type="Pfam" id="PF03725">
    <property type="entry name" value="RNase_PH_C"/>
    <property type="match status" value="1"/>
</dbReference>
<dbReference type="InterPro" id="IPR020568">
    <property type="entry name" value="Ribosomal_Su5_D2-typ_SF"/>
</dbReference>
<dbReference type="InterPro" id="IPR050590">
    <property type="entry name" value="Exosome_comp_Rrp42_subfam"/>
</dbReference>
<keyword evidence="8" id="KW-0539">Nucleus</keyword>
<dbReference type="GO" id="GO:0035925">
    <property type="term" value="F:mRNA 3'-UTR AU-rich region binding"/>
    <property type="evidence" value="ECO:0007669"/>
    <property type="project" value="TreeGrafter"/>
</dbReference>
<keyword evidence="6" id="KW-0271">Exosome</keyword>
<evidence type="ECO:0000256" key="3">
    <source>
        <dbReference type="ARBA" id="ARBA00006678"/>
    </source>
</evidence>
<dbReference type="GO" id="GO:0034476">
    <property type="term" value="P:U5 snRNA 3'-end processing"/>
    <property type="evidence" value="ECO:0007669"/>
    <property type="project" value="TreeGrafter"/>
</dbReference>